<keyword evidence="8 9" id="KW-0676">Redox-active center</keyword>
<feature type="region of interest" description="Disordered" evidence="10">
    <location>
        <begin position="1328"/>
        <end position="1347"/>
    </location>
</feature>
<evidence type="ECO:0000256" key="6">
    <source>
        <dbReference type="ARBA" id="ARBA00023002"/>
    </source>
</evidence>
<dbReference type="PROSITE" id="PS00076">
    <property type="entry name" value="PYRIDINE_REDOX_1"/>
    <property type="match status" value="1"/>
</dbReference>
<dbReference type="Proteomes" id="UP000604046">
    <property type="component" value="Unassembled WGS sequence"/>
</dbReference>
<feature type="compositionally biased region" description="Low complexity" evidence="10">
    <location>
        <begin position="1618"/>
        <end position="1628"/>
    </location>
</feature>
<keyword evidence="5" id="KW-0521">NADP</keyword>
<feature type="compositionally biased region" description="Basic and acidic residues" evidence="10">
    <location>
        <begin position="1728"/>
        <end position="1740"/>
    </location>
</feature>
<keyword evidence="4 9" id="KW-0274">FAD</keyword>
<reference evidence="14" key="1">
    <citation type="submission" date="2021-02" db="EMBL/GenBank/DDBJ databases">
        <authorList>
            <person name="Dougan E. K."/>
            <person name="Rhodes N."/>
            <person name="Thang M."/>
            <person name="Chan C."/>
        </authorList>
    </citation>
    <scope>NUCLEOTIDE SEQUENCE</scope>
</reference>
<dbReference type="CDD" id="cd06558">
    <property type="entry name" value="crotonase-like"/>
    <property type="match status" value="1"/>
</dbReference>
<comment type="caution">
    <text evidence="14">The sequence shown here is derived from an EMBL/GenBank/DDBJ whole genome shotgun (WGS) entry which is preliminary data.</text>
</comment>
<dbReference type="InterPro" id="IPR045004">
    <property type="entry name" value="ECH_dom"/>
</dbReference>
<feature type="compositionally biased region" description="Low complexity" evidence="10">
    <location>
        <begin position="1330"/>
        <end position="1347"/>
    </location>
</feature>
<dbReference type="GO" id="GO:0016668">
    <property type="term" value="F:oxidoreductase activity, acting on a sulfur group of donors, NAD(P) as acceptor"/>
    <property type="evidence" value="ECO:0007669"/>
    <property type="project" value="InterPro"/>
</dbReference>
<dbReference type="Pfam" id="PF02852">
    <property type="entry name" value="Pyr_redox_dim"/>
    <property type="match status" value="1"/>
</dbReference>
<dbReference type="Pfam" id="PF07992">
    <property type="entry name" value="Pyr_redox_2"/>
    <property type="match status" value="1"/>
</dbReference>
<keyword evidence="6 9" id="KW-0560">Oxidoreductase</keyword>
<feature type="region of interest" description="Disordered" evidence="10">
    <location>
        <begin position="58"/>
        <end position="77"/>
    </location>
</feature>
<dbReference type="PRINTS" id="PR00411">
    <property type="entry name" value="PNDRDTASEI"/>
</dbReference>
<feature type="compositionally biased region" description="Basic and acidic residues" evidence="10">
    <location>
        <begin position="1954"/>
        <end position="1963"/>
    </location>
</feature>
<evidence type="ECO:0000256" key="8">
    <source>
        <dbReference type="ARBA" id="ARBA00023284"/>
    </source>
</evidence>
<dbReference type="Pfam" id="PF16113">
    <property type="entry name" value="ECH_2"/>
    <property type="match status" value="1"/>
</dbReference>
<name>A0A812JFJ2_9DINO</name>
<dbReference type="FunFam" id="3.30.390.30:FF:000001">
    <property type="entry name" value="Dihydrolipoyl dehydrogenase"/>
    <property type="match status" value="1"/>
</dbReference>
<feature type="region of interest" description="Disordered" evidence="10">
    <location>
        <begin position="1573"/>
        <end position="1842"/>
    </location>
</feature>
<comment type="cofactor">
    <cofactor evidence="1">
        <name>FAD</name>
        <dbReference type="ChEBI" id="CHEBI:57692"/>
    </cofactor>
</comment>
<dbReference type="GO" id="GO:0003955">
    <property type="term" value="F:NAD(P)H dehydrogenase (quinone) activity"/>
    <property type="evidence" value="ECO:0007669"/>
    <property type="project" value="TreeGrafter"/>
</dbReference>
<dbReference type="Gene3D" id="3.50.50.60">
    <property type="entry name" value="FAD/NAD(P)-binding domain"/>
    <property type="match status" value="2"/>
</dbReference>
<dbReference type="SUPFAM" id="SSF55424">
    <property type="entry name" value="FAD/NAD-linked reductases, dimerisation (C-terminal) domain"/>
    <property type="match status" value="1"/>
</dbReference>
<keyword evidence="7" id="KW-1015">Disulfide bond</keyword>
<accession>A0A812JFJ2</accession>
<gene>
    <name evidence="14" type="primary">merA</name>
    <name evidence="14" type="ORF">SNAT2548_LOCUS6581</name>
</gene>
<feature type="region of interest" description="Disordered" evidence="10">
    <location>
        <begin position="1943"/>
        <end position="1963"/>
    </location>
</feature>
<feature type="domain" description="FAD/NAD(P)-binding" evidence="12">
    <location>
        <begin position="102"/>
        <end position="438"/>
    </location>
</feature>
<dbReference type="PRINTS" id="PR00368">
    <property type="entry name" value="FADPNR"/>
</dbReference>
<evidence type="ECO:0000313" key="14">
    <source>
        <dbReference type="EMBL" id="CAE7206428.1"/>
    </source>
</evidence>
<dbReference type="Gene3D" id="3.30.390.30">
    <property type="match status" value="1"/>
</dbReference>
<feature type="domain" description="Pyridine nucleotide-disulphide oxidoreductase dimerisation" evidence="11">
    <location>
        <begin position="458"/>
        <end position="565"/>
    </location>
</feature>
<keyword evidence="15" id="KW-1185">Reference proteome</keyword>
<organism evidence="14 15">
    <name type="scientific">Symbiodinium natans</name>
    <dbReference type="NCBI Taxonomy" id="878477"/>
    <lineage>
        <taxon>Eukaryota</taxon>
        <taxon>Sar</taxon>
        <taxon>Alveolata</taxon>
        <taxon>Dinophyceae</taxon>
        <taxon>Suessiales</taxon>
        <taxon>Symbiodiniaceae</taxon>
        <taxon>Symbiodinium</taxon>
    </lineage>
</organism>
<feature type="compositionally biased region" description="Acidic residues" evidence="10">
    <location>
        <begin position="1632"/>
        <end position="1641"/>
    </location>
</feature>
<evidence type="ECO:0000256" key="9">
    <source>
        <dbReference type="RuleBase" id="RU003691"/>
    </source>
</evidence>
<dbReference type="InterPro" id="IPR004099">
    <property type="entry name" value="Pyr_nucl-diS_OxRdtase_dimer"/>
</dbReference>
<dbReference type="Gene3D" id="3.90.226.10">
    <property type="entry name" value="2-enoyl-CoA Hydratase, Chain A, domain 1"/>
    <property type="match status" value="1"/>
</dbReference>
<dbReference type="InterPro" id="IPR023753">
    <property type="entry name" value="FAD/NAD-binding_dom"/>
</dbReference>
<dbReference type="OrthoDB" id="361797at2759"/>
<evidence type="ECO:0000256" key="4">
    <source>
        <dbReference type="ARBA" id="ARBA00022827"/>
    </source>
</evidence>
<feature type="compositionally biased region" description="Basic and acidic residues" evidence="10">
    <location>
        <begin position="1642"/>
        <end position="1657"/>
    </location>
</feature>
<dbReference type="InterPro" id="IPR016156">
    <property type="entry name" value="FAD/NAD-linked_Rdtase_dimer_sf"/>
</dbReference>
<feature type="compositionally biased region" description="Basic residues" evidence="10">
    <location>
        <begin position="1759"/>
        <end position="1768"/>
    </location>
</feature>
<proteinExistence type="inferred from homology"/>
<evidence type="ECO:0000256" key="5">
    <source>
        <dbReference type="ARBA" id="ARBA00022857"/>
    </source>
</evidence>
<keyword evidence="3 9" id="KW-0285">Flavoprotein</keyword>
<evidence type="ECO:0000256" key="1">
    <source>
        <dbReference type="ARBA" id="ARBA00001974"/>
    </source>
</evidence>
<comment type="similarity">
    <text evidence="2 9">Belongs to the class-I pyridine nucleotide-disulfide oxidoreductase family.</text>
</comment>
<dbReference type="SUPFAM" id="SSF51905">
    <property type="entry name" value="FAD/NAD(P)-binding domain"/>
    <property type="match status" value="1"/>
</dbReference>
<feature type="domain" description="Enoyl-CoA hydratase/isomerase" evidence="13">
    <location>
        <begin position="603"/>
        <end position="967"/>
    </location>
</feature>
<feature type="compositionally biased region" description="Acidic residues" evidence="10">
    <location>
        <begin position="1716"/>
        <end position="1727"/>
    </location>
</feature>
<evidence type="ECO:0000259" key="11">
    <source>
        <dbReference type="Pfam" id="PF02852"/>
    </source>
</evidence>
<dbReference type="EMBL" id="CAJNDS010000441">
    <property type="protein sequence ID" value="CAE7206428.1"/>
    <property type="molecule type" value="Genomic_DNA"/>
</dbReference>
<feature type="compositionally biased region" description="Low complexity" evidence="10">
    <location>
        <begin position="1675"/>
        <end position="1688"/>
    </location>
</feature>
<evidence type="ECO:0000259" key="13">
    <source>
        <dbReference type="Pfam" id="PF16113"/>
    </source>
</evidence>
<dbReference type="InterPro" id="IPR029045">
    <property type="entry name" value="ClpP/crotonase-like_dom_sf"/>
</dbReference>
<sequence length="1963" mass="211053">MVFRAKLRPHAWRSFHGALGGFCLAAFGARRAAPLASTMYSDILGPLVGPHHFGDLPPPGAAKGGRLEKEYGAEPRDDPSVQRLVANVDPFARANPQPVSSYDLVVLGAGVAGLISCIVGRQLGRKIALVEQHYMGGDCLNTGCVPSKALIAAAQAAHRVRDGGRFGVEIKSDDITVDFEAVMSRMRQIRAEISEHDSVHRYTVDVGVDVFSGRAKFKASNEIALDGGETLLFRKCILGTGATAKVPEQLKGIPHLTSSNLWNLRSRPPRLIVMGAGTIGLEIAQAMQRLGSQVTVVTGSSGRVMGKEEPEAAQLIKKSLMRDGVTFCSPTTMVAVHRRSPQEGSDCTDLYEAPFGTYQMEYRDGNGASHYLEAEALLNATGRVARTTGLDLSAAGIRGNNDGLEVNALLQTSNPDVFAAGDCLPDGSRFTHAAEWQARVAVRNAMLGEELDARRLLVPRATYTDPEVASVGRSAAQLRLEGVNFETYVRQAADVDRFRCEGVSEGFASLHVGRNGKILGATIVGPNAGDHISEVTVCMQHDLTADELAGTIHPYPTAAEVVRQAAQAYVRSRIFQPSNQEILRRMSEPCEFIQSERATSGLHTILLNRPKALNACDPLMAKAIGEAANRLDAKLILLQGSDAGAPGKAAFCAGGDVKAVAAALKENPDTPLPKLQLCHEYRAVAALSRRRHAGVPVVAFADGICMGYGLGLACAAEFRVVTERSVLAMPECAIGISPDVGFSAMAALMALEGAPGVGRCMALTGWRLTGPEALATGLATHLVPSERLKALKDKLKDYEESKGESFRAHLVEALQQETLHIQEPGSAAAVRDVLRTTFAPSTTAKAIRERLGALSQDSGLGPEIKSWVEQRLSGFDQGCPLTQEVVQRLMDQAQSDVDRECQLHQDPENYRHDLLCRALERDYAALTRLVRAGDFYEGVRAALIDKDKLPRWMADLDSVDPADVERVIAPLPDLQRRDGMIAAALLVHSVIGWYVEYFVSAACSLIEGGHAPDIMVVVQAEENDEHQTMTDLPLQSRTVADHGNGSIRATSSSYDNFFPPPSPVEIRHDKFCMIASDSFKETCPCALFSQANKALQHVTTGAPAMLRGALRGRTSLWLLLALTAPKLCRGEEHHLLCSKGFYQKDPLVMDCLGGKGRKSMILSPRAAAQGQFTWEVQNGTVDLFVEALCESMSSSPGSAKLSARCAGDHSETLLGRSGGLLNQEAHKVHAHGAQWSWSGNPESKNGSFTLWLRVKGALHCDVIFSLENDHVGNMAVDLRYKWSGIQPCPEQLKGCAPCPDDKCHEDDVAQCDGSPYWECFPKALMKKDTTSTPTAGPSSTSSNAPAAESSKLLSFEDIVADPQLWAILRREQSQEPVLPFGMPVPTSHPAVTLLQPGKAALAQKQLSPLLRGGAGSQVQRMHDGSAAMLAALVSCAIIGLALCAGASSPSTRHSRHAGAPEELHQQAEVRAQLGAAIQGASSAGMYQSHHFALMPSDDSKCFGSFDFSIRRVSIGVTYIESRNTRKVREFGYHDIPYDPSSTAMALILLFAVLGELFAMSGAVDVKYQVHEQAARDSREDQEMEVQADGSAKAMMRREKGLSSETEAGDPVQTTTVFEEGVGTDTTSGSGSGDEEEEGEGEELLRTDRELQRTKSDPDSEDEGESDEEESDEETTTTASDDQSDDGSGLPEGESELATGSKNAVSEAKDEKQAIENVEESESEEEEKNEGSEGSEEHSDGNARVSSVEMEGFTADAVPHHKAASKAKVPRNAGHPSGHVPQSAKKRHQASSVKAAATPTGDKQPTEKSKAKVQSRPEQEAKSHKGHKMQRKPDSASLLSAQGQEADTTLTTTFYFTLVASNKYCANANSGYKKNVGNYQTKACFEYVLNEASCGKYFDFGVVDGACDCVPKVETNCNQADADNYHVYLIQKGGPEALIEIDDQGRASQEVIGDPADHGDPSDD</sequence>
<evidence type="ECO:0000313" key="15">
    <source>
        <dbReference type="Proteomes" id="UP000604046"/>
    </source>
</evidence>
<evidence type="ECO:0000256" key="10">
    <source>
        <dbReference type="SAM" id="MobiDB-lite"/>
    </source>
</evidence>
<dbReference type="SUPFAM" id="SSF52096">
    <property type="entry name" value="ClpP/crotonase"/>
    <property type="match status" value="1"/>
</dbReference>
<protein>
    <submittedName>
        <fullName evidence="14">MerA protein</fullName>
    </submittedName>
</protein>
<feature type="compositionally biased region" description="Basic and acidic residues" evidence="10">
    <location>
        <begin position="1803"/>
        <end position="1822"/>
    </location>
</feature>
<evidence type="ECO:0000256" key="3">
    <source>
        <dbReference type="ARBA" id="ARBA00022630"/>
    </source>
</evidence>
<evidence type="ECO:0000256" key="7">
    <source>
        <dbReference type="ARBA" id="ARBA00023157"/>
    </source>
</evidence>
<feature type="compositionally biased region" description="Basic and acidic residues" evidence="10">
    <location>
        <begin position="65"/>
        <end position="77"/>
    </location>
</feature>
<dbReference type="InterPro" id="IPR012999">
    <property type="entry name" value="Pyr_OxRdtase_I_AS"/>
</dbReference>
<dbReference type="PANTHER" id="PTHR43014">
    <property type="entry name" value="MERCURIC REDUCTASE"/>
    <property type="match status" value="1"/>
</dbReference>
<feature type="compositionally biased region" description="Acidic residues" evidence="10">
    <location>
        <begin position="1658"/>
        <end position="1674"/>
    </location>
</feature>
<dbReference type="PANTHER" id="PTHR43014:SF2">
    <property type="entry name" value="MERCURIC REDUCTASE"/>
    <property type="match status" value="1"/>
</dbReference>
<evidence type="ECO:0000256" key="2">
    <source>
        <dbReference type="ARBA" id="ARBA00007532"/>
    </source>
</evidence>
<dbReference type="InterPro" id="IPR036188">
    <property type="entry name" value="FAD/NAD-bd_sf"/>
</dbReference>
<evidence type="ECO:0000259" key="12">
    <source>
        <dbReference type="Pfam" id="PF07992"/>
    </source>
</evidence>
<dbReference type="GO" id="GO:0050660">
    <property type="term" value="F:flavin adenine dinucleotide binding"/>
    <property type="evidence" value="ECO:0007669"/>
    <property type="project" value="TreeGrafter"/>
</dbReference>